<sequence>MKTLKNVMLLNAVSSGATGLGLIFFPDFFASLFEIKSTVPFVETGIFLAVFATLVFAVGIKNPINAGAVRFVIALDTLWVIASFTVVLFQMFSLSLIGYLMIAGVALWVAAMAYLQTAGVKQLTVSK</sequence>
<name>A0A9X1PA12_9BACT</name>
<proteinExistence type="predicted"/>
<feature type="transmembrane region" description="Helical" evidence="1">
    <location>
        <begin position="96"/>
        <end position="115"/>
    </location>
</feature>
<protein>
    <submittedName>
        <fullName evidence="2">Uncharacterized protein</fullName>
    </submittedName>
</protein>
<organism evidence="2 3">
    <name type="scientific">Dyadobacter fanqingshengii</name>
    <dbReference type="NCBI Taxonomy" id="2906443"/>
    <lineage>
        <taxon>Bacteria</taxon>
        <taxon>Pseudomonadati</taxon>
        <taxon>Bacteroidota</taxon>
        <taxon>Cytophagia</taxon>
        <taxon>Cytophagales</taxon>
        <taxon>Spirosomataceae</taxon>
        <taxon>Dyadobacter</taxon>
    </lineage>
</organism>
<keyword evidence="3" id="KW-1185">Reference proteome</keyword>
<dbReference type="AlphaFoldDB" id="A0A9X1PA12"/>
<dbReference type="RefSeq" id="WP_234612271.1">
    <property type="nucleotide sequence ID" value="NZ_CP098806.1"/>
</dbReference>
<evidence type="ECO:0000256" key="1">
    <source>
        <dbReference type="SAM" id="Phobius"/>
    </source>
</evidence>
<keyword evidence="1" id="KW-1133">Transmembrane helix</keyword>
<comment type="caution">
    <text evidence="2">The sequence shown here is derived from an EMBL/GenBank/DDBJ whole genome shotgun (WGS) entry which is preliminary data.</text>
</comment>
<feature type="transmembrane region" description="Helical" evidence="1">
    <location>
        <begin position="7"/>
        <end position="26"/>
    </location>
</feature>
<dbReference type="EMBL" id="JAJTTA010000002">
    <property type="protein sequence ID" value="MCF0039833.1"/>
    <property type="molecule type" value="Genomic_DNA"/>
</dbReference>
<feature type="transmembrane region" description="Helical" evidence="1">
    <location>
        <begin position="71"/>
        <end position="90"/>
    </location>
</feature>
<accession>A0A9X1PA12</accession>
<feature type="transmembrane region" description="Helical" evidence="1">
    <location>
        <begin position="38"/>
        <end position="59"/>
    </location>
</feature>
<evidence type="ECO:0000313" key="3">
    <source>
        <dbReference type="Proteomes" id="UP001139700"/>
    </source>
</evidence>
<reference evidence="2" key="1">
    <citation type="submission" date="2021-12" db="EMBL/GenBank/DDBJ databases">
        <title>Novel species in genus Dyadobacter.</title>
        <authorList>
            <person name="Ma C."/>
        </authorList>
    </citation>
    <scope>NUCLEOTIDE SEQUENCE</scope>
    <source>
        <strain evidence="2">CY399</strain>
    </source>
</reference>
<evidence type="ECO:0000313" key="2">
    <source>
        <dbReference type="EMBL" id="MCF0039833.1"/>
    </source>
</evidence>
<dbReference type="Proteomes" id="UP001139700">
    <property type="component" value="Unassembled WGS sequence"/>
</dbReference>
<keyword evidence="1" id="KW-0812">Transmembrane</keyword>
<keyword evidence="1" id="KW-0472">Membrane</keyword>
<gene>
    <name evidence="2" type="ORF">LXM24_07025</name>
</gene>